<dbReference type="Gene3D" id="4.10.80.40">
    <property type="entry name" value="succinate dehydrogenase protein domain"/>
    <property type="match status" value="1"/>
</dbReference>
<dbReference type="AlphaFoldDB" id="X0WNW8"/>
<evidence type="ECO:0000256" key="2">
    <source>
        <dbReference type="ARBA" id="ARBA00023002"/>
    </source>
</evidence>
<evidence type="ECO:0000259" key="4">
    <source>
        <dbReference type="Pfam" id="PF02910"/>
    </source>
</evidence>
<dbReference type="GO" id="GO:0050660">
    <property type="term" value="F:flavin adenine dinucleotide binding"/>
    <property type="evidence" value="ECO:0007669"/>
    <property type="project" value="TreeGrafter"/>
</dbReference>
<gene>
    <name evidence="5" type="ORF">S01H1_66697</name>
</gene>
<dbReference type="InterPro" id="IPR030664">
    <property type="entry name" value="SdhA/FrdA/AprA"/>
</dbReference>
<dbReference type="SUPFAM" id="SSF46977">
    <property type="entry name" value="Succinate dehydrogenase/fumarate reductase flavoprotein C-terminal domain"/>
    <property type="match status" value="1"/>
</dbReference>
<dbReference type="InterPro" id="IPR015939">
    <property type="entry name" value="Fum_Rdtase/Succ_DH_flav-like_C"/>
</dbReference>
<feature type="domain" description="FAD-dependent oxidoreductase 2 FAD-binding" evidence="3">
    <location>
        <begin position="2"/>
        <end position="26"/>
    </location>
</feature>
<organism evidence="5">
    <name type="scientific">marine sediment metagenome</name>
    <dbReference type="NCBI Taxonomy" id="412755"/>
    <lineage>
        <taxon>unclassified sequences</taxon>
        <taxon>metagenomes</taxon>
        <taxon>ecological metagenomes</taxon>
    </lineage>
</organism>
<dbReference type="PANTHER" id="PTHR11632:SF51">
    <property type="entry name" value="SUCCINATE DEHYDROGENASE [UBIQUINONE] FLAVOPROTEIN SUBUNIT, MITOCHONDRIAL"/>
    <property type="match status" value="1"/>
</dbReference>
<name>X0WNW8_9ZZZZ</name>
<dbReference type="Gene3D" id="1.20.58.100">
    <property type="entry name" value="Fumarate reductase/succinate dehydrogenase flavoprotein-like, C-terminal domain"/>
    <property type="match status" value="1"/>
</dbReference>
<dbReference type="InterPro" id="IPR003953">
    <property type="entry name" value="FAD-dep_OxRdtase_2_FAD-bd"/>
</dbReference>
<dbReference type="EMBL" id="BARS01044114">
    <property type="protein sequence ID" value="GAG32669.1"/>
    <property type="molecule type" value="Genomic_DNA"/>
</dbReference>
<keyword evidence="1" id="KW-0285">Flavoprotein</keyword>
<dbReference type="SUPFAM" id="SSF51905">
    <property type="entry name" value="FAD/NAD(P)-binding domain"/>
    <property type="match status" value="1"/>
</dbReference>
<evidence type="ECO:0000313" key="5">
    <source>
        <dbReference type="EMBL" id="GAG32669.1"/>
    </source>
</evidence>
<dbReference type="GO" id="GO:0009055">
    <property type="term" value="F:electron transfer activity"/>
    <property type="evidence" value="ECO:0007669"/>
    <property type="project" value="TreeGrafter"/>
</dbReference>
<sequence length="207" mass="22967">MAGLYAAGEAACVSVHGANRLGGNSLLETLVFGRRAGIAAAAHAEAAPEPREAELESALREEVARINEILTRDSPIRPGVLKEEMRELMFHQFGVYRDGPTMEEGLEKLRVLKTRMAEAGVDYHGNVFNQALIGFLEVECLFELAEIIALGALARQESRGSHSRLDFPERNDDEWLVHTMTYLDADGPRLEYVPPTLGVFEVKERVY</sequence>
<protein>
    <recommendedName>
        <fullName evidence="6">Fumarate reductase/succinate dehydrogenase flavoprotein-like C-terminal domain-containing protein</fullName>
    </recommendedName>
</protein>
<feature type="domain" description="Fumarate reductase/succinate dehydrogenase flavoprotein-like C-terminal" evidence="4">
    <location>
        <begin position="83"/>
        <end position="207"/>
    </location>
</feature>
<dbReference type="InterPro" id="IPR036188">
    <property type="entry name" value="FAD/NAD-bd_sf"/>
</dbReference>
<proteinExistence type="predicted"/>
<dbReference type="GO" id="GO:0005886">
    <property type="term" value="C:plasma membrane"/>
    <property type="evidence" value="ECO:0007669"/>
    <property type="project" value="TreeGrafter"/>
</dbReference>
<dbReference type="GO" id="GO:0009061">
    <property type="term" value="P:anaerobic respiration"/>
    <property type="evidence" value="ECO:0007669"/>
    <property type="project" value="TreeGrafter"/>
</dbReference>
<evidence type="ECO:0000259" key="3">
    <source>
        <dbReference type="Pfam" id="PF00890"/>
    </source>
</evidence>
<keyword evidence="2" id="KW-0560">Oxidoreductase</keyword>
<dbReference type="Pfam" id="PF00890">
    <property type="entry name" value="FAD_binding_2"/>
    <property type="match status" value="1"/>
</dbReference>
<evidence type="ECO:0008006" key="6">
    <source>
        <dbReference type="Google" id="ProtNLM"/>
    </source>
</evidence>
<dbReference type="Gene3D" id="3.50.50.60">
    <property type="entry name" value="FAD/NAD(P)-binding domain"/>
    <property type="match status" value="1"/>
</dbReference>
<dbReference type="InterPro" id="IPR037099">
    <property type="entry name" value="Fum_R/Succ_DH_flav-like_C_sf"/>
</dbReference>
<evidence type="ECO:0000256" key="1">
    <source>
        <dbReference type="ARBA" id="ARBA00022630"/>
    </source>
</evidence>
<dbReference type="Pfam" id="PF02910">
    <property type="entry name" value="Succ_DH_flav_C"/>
    <property type="match status" value="1"/>
</dbReference>
<comment type="caution">
    <text evidence="5">The sequence shown here is derived from an EMBL/GenBank/DDBJ whole genome shotgun (WGS) entry which is preliminary data.</text>
</comment>
<accession>X0WNW8</accession>
<reference evidence="5" key="1">
    <citation type="journal article" date="2014" name="Front. Microbiol.">
        <title>High frequency of phylogenetically diverse reductive dehalogenase-homologous genes in deep subseafloor sedimentary metagenomes.</title>
        <authorList>
            <person name="Kawai M."/>
            <person name="Futagami T."/>
            <person name="Toyoda A."/>
            <person name="Takaki Y."/>
            <person name="Nishi S."/>
            <person name="Hori S."/>
            <person name="Arai W."/>
            <person name="Tsubouchi T."/>
            <person name="Morono Y."/>
            <person name="Uchiyama I."/>
            <person name="Ito T."/>
            <person name="Fujiyama A."/>
            <person name="Inagaki F."/>
            <person name="Takami H."/>
        </authorList>
    </citation>
    <scope>NUCLEOTIDE SEQUENCE</scope>
    <source>
        <strain evidence="5">Expedition CK06-06</strain>
    </source>
</reference>
<dbReference type="GO" id="GO:0000104">
    <property type="term" value="F:succinate dehydrogenase activity"/>
    <property type="evidence" value="ECO:0007669"/>
    <property type="project" value="TreeGrafter"/>
</dbReference>
<dbReference type="PANTHER" id="PTHR11632">
    <property type="entry name" value="SUCCINATE DEHYDROGENASE 2 FLAVOPROTEIN SUBUNIT"/>
    <property type="match status" value="1"/>
</dbReference>